<dbReference type="EMBL" id="QFOD01000002">
    <property type="protein sequence ID" value="PZP35632.1"/>
    <property type="molecule type" value="Genomic_DNA"/>
</dbReference>
<dbReference type="Pfam" id="PF11127">
    <property type="entry name" value="YgaP-like_TM"/>
    <property type="match status" value="1"/>
</dbReference>
<feature type="domain" description="Inner membrane protein YgaP-like transmembrane" evidence="2">
    <location>
        <begin position="4"/>
        <end position="62"/>
    </location>
</feature>
<dbReference type="InterPro" id="IPR021309">
    <property type="entry name" value="YgaP-like_TM"/>
</dbReference>
<evidence type="ECO:0000256" key="1">
    <source>
        <dbReference type="SAM" id="Phobius"/>
    </source>
</evidence>
<feature type="transmembrane region" description="Helical" evidence="1">
    <location>
        <begin position="41"/>
        <end position="60"/>
    </location>
</feature>
<evidence type="ECO:0000259" key="2">
    <source>
        <dbReference type="Pfam" id="PF11127"/>
    </source>
</evidence>
<keyword evidence="1" id="KW-0472">Membrane</keyword>
<reference evidence="3 4" key="1">
    <citation type="submission" date="2017-08" db="EMBL/GenBank/DDBJ databases">
        <title>Infants hospitalized years apart are colonized by the same room-sourced microbial strains.</title>
        <authorList>
            <person name="Brooks B."/>
            <person name="Olm M.R."/>
            <person name="Firek B.A."/>
            <person name="Baker R."/>
            <person name="Thomas B.C."/>
            <person name="Morowitz M.J."/>
            <person name="Banfield J.F."/>
        </authorList>
    </citation>
    <scope>NUCLEOTIDE SEQUENCE [LARGE SCALE GENOMIC DNA]</scope>
    <source>
        <strain evidence="3">S2_012_000_R2_81</strain>
    </source>
</reference>
<gene>
    <name evidence="3" type="ORF">DI603_02315</name>
</gene>
<dbReference type="AlphaFoldDB" id="A0A2W5FXA5"/>
<comment type="caution">
    <text evidence="3">The sequence shown here is derived from an EMBL/GenBank/DDBJ whole genome shotgun (WGS) entry which is preliminary data.</text>
</comment>
<accession>A0A2W5FXA5</accession>
<dbReference type="Proteomes" id="UP000249633">
    <property type="component" value="Unassembled WGS sequence"/>
</dbReference>
<organism evidence="3 4">
    <name type="scientific">Roseateles depolymerans</name>
    <dbReference type="NCBI Taxonomy" id="76731"/>
    <lineage>
        <taxon>Bacteria</taxon>
        <taxon>Pseudomonadati</taxon>
        <taxon>Pseudomonadota</taxon>
        <taxon>Betaproteobacteria</taxon>
        <taxon>Burkholderiales</taxon>
        <taxon>Sphaerotilaceae</taxon>
        <taxon>Roseateles</taxon>
    </lineage>
</organism>
<evidence type="ECO:0000313" key="3">
    <source>
        <dbReference type="EMBL" id="PZP35632.1"/>
    </source>
</evidence>
<sequence>MPAKNEGALDRGLRVAAGVVLLALAATGVLGAWAYVGVVPLLTGVLGWCPLYTALGINTCPRR</sequence>
<keyword evidence="1" id="KW-0812">Transmembrane</keyword>
<evidence type="ECO:0000313" key="4">
    <source>
        <dbReference type="Proteomes" id="UP000249633"/>
    </source>
</evidence>
<protein>
    <submittedName>
        <fullName evidence="3">DUF2892 domain-containing protein</fullName>
    </submittedName>
</protein>
<name>A0A2W5FXA5_9BURK</name>
<keyword evidence="1" id="KW-1133">Transmembrane helix</keyword>
<feature type="transmembrane region" description="Helical" evidence="1">
    <location>
        <begin position="12"/>
        <end position="35"/>
    </location>
</feature>
<proteinExistence type="predicted"/>